<evidence type="ECO:0000313" key="1">
    <source>
        <dbReference type="EMBL" id="KAJ8705428.1"/>
    </source>
</evidence>
<dbReference type="EMBL" id="CM056807">
    <property type="protein sequence ID" value="KAJ8705428.1"/>
    <property type="molecule type" value="Genomic_DNA"/>
</dbReference>
<reference evidence="1" key="1">
    <citation type="submission" date="2023-03" db="EMBL/GenBank/DDBJ databases">
        <title>Chromosome-level genomes of two armyworms, Mythimna separata and Mythimna loreyi, provide insights into the biosynthesis and reception of sex pheromones.</title>
        <authorList>
            <person name="Zhao H."/>
        </authorList>
    </citation>
    <scope>NUCLEOTIDE SEQUENCE</scope>
    <source>
        <strain evidence="1">BeijingLab</strain>
    </source>
</reference>
<name>A0ACC2Q5B9_9NEOP</name>
<comment type="caution">
    <text evidence="1">The sequence shown here is derived from an EMBL/GenBank/DDBJ whole genome shotgun (WGS) entry which is preliminary data.</text>
</comment>
<keyword evidence="2" id="KW-1185">Reference proteome</keyword>
<organism evidence="1 2">
    <name type="scientific">Mythimna loreyi</name>
    <dbReference type="NCBI Taxonomy" id="667449"/>
    <lineage>
        <taxon>Eukaryota</taxon>
        <taxon>Metazoa</taxon>
        <taxon>Ecdysozoa</taxon>
        <taxon>Arthropoda</taxon>
        <taxon>Hexapoda</taxon>
        <taxon>Insecta</taxon>
        <taxon>Pterygota</taxon>
        <taxon>Neoptera</taxon>
        <taxon>Endopterygota</taxon>
        <taxon>Lepidoptera</taxon>
        <taxon>Glossata</taxon>
        <taxon>Ditrysia</taxon>
        <taxon>Noctuoidea</taxon>
        <taxon>Noctuidae</taxon>
        <taxon>Noctuinae</taxon>
        <taxon>Hadenini</taxon>
        <taxon>Mythimna</taxon>
    </lineage>
</organism>
<proteinExistence type="predicted"/>
<evidence type="ECO:0000313" key="2">
    <source>
        <dbReference type="Proteomes" id="UP001231649"/>
    </source>
</evidence>
<protein>
    <submittedName>
        <fullName evidence="1">Uncharacterized protein</fullName>
    </submittedName>
</protein>
<sequence length="491" mass="57221">MANRILFEDDIIDTEVNKTNESNINQEIKMKEEKDGYGSQVLSEEESQDSLETNVIILGTKINKDDEENTSQEEGYKTQDEDKNSQKEVSQEEDNVPLLGEGKPKSKRRIKSELEWLLLDTKKDPEGSEEGYDVFGDESTLFRKYKLRKTEQAISYKEPADIKLKRRNSDDDPDLTCPVCKEELANKVDLLNHLRIHNKSVHGYTCSLCSEKFDKNVDLIAHRQKHSGESFLCQECKLAFSNYCDYLQHNYDHLNQPHFKCSECGLRYRKSAYKKHIRTHFENHLSCNLCSFVTTSRHELQTHLNQHNNRYACVECGKVCNSKTHYDYHMGVHTGVKKVQCLYCGACFSNKANRDVHTRTHTGEKPYTCDICGHKSRQWTDHARHKQSHATQKTFVCDLCGNKYLHRYSLITHMRSHTRKSLYKCPECGDEFTSVTGLKTHSMFKHMSERPVECTLCDKKFINDNQYRKHCRAKYHLRNVFGQNVNVETKE</sequence>
<accession>A0ACC2Q5B9</accession>
<gene>
    <name evidence="1" type="ORF">PYW08_012474</name>
</gene>
<dbReference type="Proteomes" id="UP001231649">
    <property type="component" value="Chromosome 31"/>
</dbReference>